<dbReference type="Gene3D" id="3.40.50.720">
    <property type="entry name" value="NAD(P)-binding Rossmann-like Domain"/>
    <property type="match status" value="1"/>
</dbReference>
<dbReference type="CDD" id="cd02440">
    <property type="entry name" value="AdoMet_MTases"/>
    <property type="match status" value="1"/>
</dbReference>
<feature type="domain" description="C-methyltransferase" evidence="1">
    <location>
        <begin position="288"/>
        <end position="402"/>
    </location>
</feature>
<dbReference type="OrthoDB" id="9782855at2"/>
<protein>
    <recommendedName>
        <fullName evidence="1">C-methyltransferase domain-containing protein</fullName>
    </recommendedName>
</protein>
<evidence type="ECO:0000259" key="1">
    <source>
        <dbReference type="Pfam" id="PF08484"/>
    </source>
</evidence>
<evidence type="ECO:0000313" key="2">
    <source>
        <dbReference type="EMBL" id="QDT35903.1"/>
    </source>
</evidence>
<keyword evidence="3" id="KW-1185">Reference proteome</keyword>
<dbReference type="InterPro" id="IPR029063">
    <property type="entry name" value="SAM-dependent_MTases_sf"/>
</dbReference>
<accession>A0A517QWF1</accession>
<dbReference type="Proteomes" id="UP000317318">
    <property type="component" value="Chromosome"/>
</dbReference>
<proteinExistence type="predicted"/>
<dbReference type="EMBL" id="CP036268">
    <property type="protein sequence ID" value="QDT35903.1"/>
    <property type="molecule type" value="Genomic_DNA"/>
</dbReference>
<dbReference type="InterPro" id="IPR013691">
    <property type="entry name" value="MeTrfase_14"/>
</dbReference>
<dbReference type="RefSeq" id="WP_145362163.1">
    <property type="nucleotide sequence ID" value="NZ_CP036268.1"/>
</dbReference>
<gene>
    <name evidence="2" type="ORF">Pan189_02560</name>
</gene>
<dbReference type="PANTHER" id="PTHR43861">
    <property type="entry name" value="TRANS-ACONITATE 2-METHYLTRANSFERASE-RELATED"/>
    <property type="match status" value="1"/>
</dbReference>
<evidence type="ECO:0000313" key="3">
    <source>
        <dbReference type="Proteomes" id="UP000317318"/>
    </source>
</evidence>
<sequence length="425" mass="47689">MIDVATLSDDQMQQDIHGVHRCPACGAFGVTDFFEVHDVPVHVGLFYGSAREATQAPSGDIALSYCQSCGFIHNRLFDPSLINFSPGYEVGLQYSETFQKFIEGVANRLIARFGLKRSRILEIGCGNGFFLKLLCNLCEGHGIGVDPAVPTVGDERAGRGTVHFIRDYFDADHAKLEADLICCLSVFEDIPNPGEFLRILRSEIKQRKPAVYFEVFNAVEAIERRETWSVHYEQCNYYSERTLRNLFLRNHFDVLQSGTCYEGGQYVFVEAVPAEMSSVNATAVPLKTDGEQNSKLPESIRQFDSAHQDCLEFWNRKLTRLKNDGKKVVLWGSGGKGIMFLNSVEAASVIQYVVEINPNKHGKFIAGTGQQIVPPEFLAEYRPDVIVITNALYEPEMKKQARDLGVDAEFLIAGDCEERHLSHRK</sequence>
<reference evidence="2 3" key="1">
    <citation type="submission" date="2019-02" db="EMBL/GenBank/DDBJ databases">
        <title>Deep-cultivation of Planctomycetes and their phenomic and genomic characterization uncovers novel biology.</title>
        <authorList>
            <person name="Wiegand S."/>
            <person name="Jogler M."/>
            <person name="Boedeker C."/>
            <person name="Pinto D."/>
            <person name="Vollmers J."/>
            <person name="Rivas-Marin E."/>
            <person name="Kohn T."/>
            <person name="Peeters S.H."/>
            <person name="Heuer A."/>
            <person name="Rast P."/>
            <person name="Oberbeckmann S."/>
            <person name="Bunk B."/>
            <person name="Jeske O."/>
            <person name="Meyerdierks A."/>
            <person name="Storesund J.E."/>
            <person name="Kallscheuer N."/>
            <person name="Luecker S."/>
            <person name="Lage O.M."/>
            <person name="Pohl T."/>
            <person name="Merkel B.J."/>
            <person name="Hornburger P."/>
            <person name="Mueller R.-W."/>
            <person name="Bruemmer F."/>
            <person name="Labrenz M."/>
            <person name="Spormann A.M."/>
            <person name="Op den Camp H."/>
            <person name="Overmann J."/>
            <person name="Amann R."/>
            <person name="Jetten M.S.M."/>
            <person name="Mascher T."/>
            <person name="Medema M.H."/>
            <person name="Devos D.P."/>
            <person name="Kaster A.-K."/>
            <person name="Ovreas L."/>
            <person name="Rohde M."/>
            <person name="Galperin M.Y."/>
            <person name="Jogler C."/>
        </authorList>
    </citation>
    <scope>NUCLEOTIDE SEQUENCE [LARGE SCALE GENOMIC DNA]</scope>
    <source>
        <strain evidence="2 3">Pan189</strain>
    </source>
</reference>
<dbReference type="PANTHER" id="PTHR43861:SF6">
    <property type="entry name" value="METHYLTRANSFERASE TYPE 11"/>
    <property type="match status" value="1"/>
</dbReference>
<dbReference type="Pfam" id="PF13489">
    <property type="entry name" value="Methyltransf_23"/>
    <property type="match status" value="1"/>
</dbReference>
<organism evidence="2 3">
    <name type="scientific">Stratiformator vulcanicus</name>
    <dbReference type="NCBI Taxonomy" id="2527980"/>
    <lineage>
        <taxon>Bacteria</taxon>
        <taxon>Pseudomonadati</taxon>
        <taxon>Planctomycetota</taxon>
        <taxon>Planctomycetia</taxon>
        <taxon>Planctomycetales</taxon>
        <taxon>Planctomycetaceae</taxon>
        <taxon>Stratiformator</taxon>
    </lineage>
</organism>
<dbReference type="Pfam" id="PF08484">
    <property type="entry name" value="Methyltransf_14"/>
    <property type="match status" value="1"/>
</dbReference>
<dbReference type="Gene3D" id="3.40.50.150">
    <property type="entry name" value="Vaccinia Virus protein VP39"/>
    <property type="match status" value="1"/>
</dbReference>
<dbReference type="AlphaFoldDB" id="A0A517QWF1"/>
<name>A0A517QWF1_9PLAN</name>
<dbReference type="SUPFAM" id="SSF53335">
    <property type="entry name" value="S-adenosyl-L-methionine-dependent methyltransferases"/>
    <property type="match status" value="1"/>
</dbReference>
<dbReference type="KEGG" id="svp:Pan189_02560"/>